<protein>
    <submittedName>
        <fullName evidence="3">ATP-binding protein</fullName>
    </submittedName>
</protein>
<dbReference type="Gene3D" id="1.10.3090.10">
    <property type="entry name" value="cca-adding enzyme, domain 2"/>
    <property type="match status" value="1"/>
</dbReference>
<evidence type="ECO:0000256" key="1">
    <source>
        <dbReference type="ARBA" id="ARBA00022741"/>
    </source>
</evidence>
<name>A0A9D1DL61_9FIRM</name>
<dbReference type="Proteomes" id="UP000824238">
    <property type="component" value="Unassembled WGS sequence"/>
</dbReference>
<evidence type="ECO:0000313" key="4">
    <source>
        <dbReference type="Proteomes" id="UP000824238"/>
    </source>
</evidence>
<dbReference type="InterPro" id="IPR050124">
    <property type="entry name" value="tRNA_CCA-adding_enzyme"/>
</dbReference>
<dbReference type="PANTHER" id="PTHR47545">
    <property type="entry name" value="MULTIFUNCTIONAL CCA PROTEIN"/>
    <property type="match status" value="1"/>
</dbReference>
<dbReference type="InterPro" id="IPR027417">
    <property type="entry name" value="P-loop_NTPase"/>
</dbReference>
<dbReference type="SUPFAM" id="SSF109604">
    <property type="entry name" value="HD-domain/PDEase-like"/>
    <property type="match status" value="1"/>
</dbReference>
<keyword evidence="3" id="KW-0067">ATP-binding</keyword>
<proteinExistence type="predicted"/>
<dbReference type="AlphaFoldDB" id="A0A9D1DL61"/>
<evidence type="ECO:0000259" key="2">
    <source>
        <dbReference type="Pfam" id="PF01966"/>
    </source>
</evidence>
<feature type="domain" description="HD" evidence="2">
    <location>
        <begin position="52"/>
        <end position="149"/>
    </location>
</feature>
<evidence type="ECO:0000313" key="3">
    <source>
        <dbReference type="EMBL" id="HIR54826.1"/>
    </source>
</evidence>
<reference evidence="3" key="1">
    <citation type="submission" date="2020-10" db="EMBL/GenBank/DDBJ databases">
        <authorList>
            <person name="Gilroy R."/>
        </authorList>
    </citation>
    <scope>NUCLEOTIDE SEQUENCE</scope>
    <source>
        <strain evidence="3">ChiGjej3B3-7149</strain>
    </source>
</reference>
<sequence length="389" mass="42600">MSGGWAALAALVPAPSGGGGLDAALDSPLGALLRPLGDTPQEPRWHGEGDVLTHTRLVLEALEAAPEFWALDGERRAALWLAALLHDVGKAACTRLEGGAWTSPHHGQAGARLVRALLWREYGLAGEARGRGLRELVCTLIRHHAAPAHLFEAPHPERRLLRLAAQGELVPLFSLRLLKMLAEADARGRLAADRAEVLERLELGFLPAEELGILERPYAFASPRAELAYFEGRLAYPAQELYDDSWGEVLLLCGLPGTGKDTWLRANAPGLAVVSPDEVRAEYGLPPTGPQEEVMRLAAERARALLRQRIPFAWNATSVSQSLRARQLELFSRYGARVRIVCLETGWETGLARNAARAEAVPEAAIERMLERLEPPERWEAARVDWLCT</sequence>
<dbReference type="PANTHER" id="PTHR47545:SF1">
    <property type="entry name" value="MULTIFUNCTIONAL CCA PROTEIN"/>
    <property type="match status" value="1"/>
</dbReference>
<dbReference type="Pfam" id="PF01966">
    <property type="entry name" value="HD"/>
    <property type="match status" value="1"/>
</dbReference>
<accession>A0A9D1DL61</accession>
<dbReference type="EMBL" id="DVHH01000109">
    <property type="protein sequence ID" value="HIR54826.1"/>
    <property type="molecule type" value="Genomic_DNA"/>
</dbReference>
<gene>
    <name evidence="3" type="ORF">IAD36_04390</name>
</gene>
<dbReference type="GO" id="GO:0005524">
    <property type="term" value="F:ATP binding"/>
    <property type="evidence" value="ECO:0007669"/>
    <property type="project" value="UniProtKB-KW"/>
</dbReference>
<dbReference type="Pfam" id="PF13671">
    <property type="entry name" value="AAA_33"/>
    <property type="match status" value="1"/>
</dbReference>
<dbReference type="InterPro" id="IPR006674">
    <property type="entry name" value="HD_domain"/>
</dbReference>
<organism evidence="3 4">
    <name type="scientific">Candidatus Scatomorpha intestinigallinarum</name>
    <dbReference type="NCBI Taxonomy" id="2840923"/>
    <lineage>
        <taxon>Bacteria</taxon>
        <taxon>Bacillati</taxon>
        <taxon>Bacillota</taxon>
        <taxon>Clostridia</taxon>
        <taxon>Eubacteriales</taxon>
        <taxon>Candidatus Scatomorpha</taxon>
    </lineage>
</organism>
<dbReference type="Gene3D" id="3.40.50.300">
    <property type="entry name" value="P-loop containing nucleotide triphosphate hydrolases"/>
    <property type="match status" value="1"/>
</dbReference>
<comment type="caution">
    <text evidence="3">The sequence shown here is derived from an EMBL/GenBank/DDBJ whole genome shotgun (WGS) entry which is preliminary data.</text>
</comment>
<reference evidence="3" key="2">
    <citation type="journal article" date="2021" name="PeerJ">
        <title>Extensive microbial diversity within the chicken gut microbiome revealed by metagenomics and culture.</title>
        <authorList>
            <person name="Gilroy R."/>
            <person name="Ravi A."/>
            <person name="Getino M."/>
            <person name="Pursley I."/>
            <person name="Horton D.L."/>
            <person name="Alikhan N.F."/>
            <person name="Baker D."/>
            <person name="Gharbi K."/>
            <person name="Hall N."/>
            <person name="Watson M."/>
            <person name="Adriaenssens E.M."/>
            <person name="Foster-Nyarko E."/>
            <person name="Jarju S."/>
            <person name="Secka A."/>
            <person name="Antonio M."/>
            <person name="Oren A."/>
            <person name="Chaudhuri R.R."/>
            <person name="La Ragione R."/>
            <person name="Hildebrand F."/>
            <person name="Pallen M.J."/>
        </authorList>
    </citation>
    <scope>NUCLEOTIDE SEQUENCE</scope>
    <source>
        <strain evidence="3">ChiGjej3B3-7149</strain>
    </source>
</reference>
<dbReference type="SUPFAM" id="SSF52540">
    <property type="entry name" value="P-loop containing nucleoside triphosphate hydrolases"/>
    <property type="match status" value="1"/>
</dbReference>
<keyword evidence="1" id="KW-0547">Nucleotide-binding</keyword>